<dbReference type="AlphaFoldDB" id="A0A085JC82"/>
<evidence type="ECO:0000256" key="4">
    <source>
        <dbReference type="ARBA" id="ARBA00022741"/>
    </source>
</evidence>
<comment type="pathway">
    <text evidence="8">Cofactor biosynthesis; biotin biosynthesis; biotin from 7,8-diaminononanoate: step 1/2.</text>
</comment>
<dbReference type="eggNOG" id="COG0132">
    <property type="taxonomic scope" value="Bacteria"/>
</dbReference>
<comment type="similarity">
    <text evidence="8">Belongs to the dethiobiotin synthetase family.</text>
</comment>
<dbReference type="CDD" id="cd03109">
    <property type="entry name" value="DTBS"/>
    <property type="match status" value="1"/>
</dbReference>
<evidence type="ECO:0000256" key="7">
    <source>
        <dbReference type="ARBA" id="ARBA00022842"/>
    </source>
</evidence>
<dbReference type="HAMAP" id="MF_00336">
    <property type="entry name" value="BioD"/>
    <property type="match status" value="1"/>
</dbReference>
<dbReference type="PANTHER" id="PTHR43210">
    <property type="entry name" value="DETHIOBIOTIN SYNTHETASE"/>
    <property type="match status" value="1"/>
</dbReference>
<dbReference type="InterPro" id="IPR004472">
    <property type="entry name" value="DTB_synth_BioD"/>
</dbReference>
<dbReference type="UniPathway" id="UPA00078">
    <property type="reaction ID" value="UER00161"/>
</dbReference>
<keyword evidence="7 8" id="KW-0460">Magnesium</keyword>
<feature type="binding site" evidence="8">
    <location>
        <position position="55"/>
    </location>
    <ligand>
        <name>ATP</name>
        <dbReference type="ChEBI" id="CHEBI:30616"/>
    </ligand>
</feature>
<dbReference type="GO" id="GO:0042803">
    <property type="term" value="F:protein homodimerization activity"/>
    <property type="evidence" value="ECO:0007669"/>
    <property type="project" value="UniProtKB-ARBA"/>
</dbReference>
<dbReference type="Proteomes" id="UP000028602">
    <property type="component" value="Unassembled WGS sequence"/>
</dbReference>
<feature type="binding site" evidence="8">
    <location>
        <begin position="116"/>
        <end position="119"/>
    </location>
    <ligand>
        <name>ATP</name>
        <dbReference type="ChEBI" id="CHEBI:30616"/>
    </ligand>
</feature>
<dbReference type="EMBL" id="JMPR01000041">
    <property type="protein sequence ID" value="KFD18078.1"/>
    <property type="molecule type" value="Genomic_DNA"/>
</dbReference>
<feature type="binding site" evidence="8">
    <location>
        <begin position="176"/>
        <end position="177"/>
    </location>
    <ligand>
        <name>ATP</name>
        <dbReference type="ChEBI" id="CHEBI:30616"/>
    </ligand>
</feature>
<dbReference type="SUPFAM" id="SSF52540">
    <property type="entry name" value="P-loop containing nucleoside triphosphate hydrolases"/>
    <property type="match status" value="1"/>
</dbReference>
<organism evidence="9 10">
    <name type="scientific">Tatumella ptyseos ATCC 33301</name>
    <dbReference type="NCBI Taxonomy" id="1005995"/>
    <lineage>
        <taxon>Bacteria</taxon>
        <taxon>Pseudomonadati</taxon>
        <taxon>Pseudomonadota</taxon>
        <taxon>Gammaproteobacteria</taxon>
        <taxon>Enterobacterales</taxon>
        <taxon>Erwiniaceae</taxon>
        <taxon>Tatumella</taxon>
    </lineage>
</organism>
<feature type="active site" evidence="8">
    <location>
        <position position="38"/>
    </location>
</feature>
<keyword evidence="2 8" id="KW-0436">Ligase</keyword>
<evidence type="ECO:0000256" key="8">
    <source>
        <dbReference type="HAMAP-Rule" id="MF_00336"/>
    </source>
</evidence>
<dbReference type="Gene3D" id="3.40.50.300">
    <property type="entry name" value="P-loop containing nucleotide triphosphate hydrolases"/>
    <property type="match status" value="1"/>
</dbReference>
<reference evidence="9 10" key="1">
    <citation type="submission" date="2014-05" db="EMBL/GenBank/DDBJ databases">
        <title>ATOL: Assembling a taxonomically balanced genome-scale reconstruction of the evolutionary history of the Enterobacteriaceae.</title>
        <authorList>
            <person name="Plunkett G.III."/>
            <person name="Neeno-Eckwall E.C."/>
            <person name="Glasner J.D."/>
            <person name="Perna N.T."/>
        </authorList>
    </citation>
    <scope>NUCLEOTIDE SEQUENCE [LARGE SCALE GENOMIC DNA]</scope>
    <source>
        <strain evidence="9 10">ATCC 33301</strain>
    </source>
</reference>
<dbReference type="FunFam" id="3.40.50.300:FF:000292">
    <property type="entry name" value="ATP-dependent dethiobiotin synthetase BioD"/>
    <property type="match status" value="1"/>
</dbReference>
<feature type="binding site" evidence="8">
    <location>
        <begin position="205"/>
        <end position="207"/>
    </location>
    <ligand>
        <name>ATP</name>
        <dbReference type="ChEBI" id="CHEBI:30616"/>
    </ligand>
</feature>
<keyword evidence="1 8" id="KW-0963">Cytoplasm</keyword>
<comment type="function">
    <text evidence="8">Catalyzes a mechanistically unusual reaction, the ATP-dependent insertion of CO2 between the N7 and N8 nitrogen atoms of 7,8-diaminopelargonic acid (DAPA, also called 7,8-diammoniononanoate) to form a ureido ring.</text>
</comment>
<dbReference type="GO" id="GO:0004141">
    <property type="term" value="F:dethiobiotin synthase activity"/>
    <property type="evidence" value="ECO:0007669"/>
    <property type="project" value="UniProtKB-UniRule"/>
</dbReference>
<dbReference type="OrthoDB" id="9802097at2"/>
<dbReference type="RefSeq" id="WP_029990773.1">
    <property type="nucleotide sequence ID" value="NZ_ATMJ01000033.1"/>
</dbReference>
<evidence type="ECO:0000256" key="2">
    <source>
        <dbReference type="ARBA" id="ARBA00022598"/>
    </source>
</evidence>
<dbReference type="GO" id="GO:0005524">
    <property type="term" value="F:ATP binding"/>
    <property type="evidence" value="ECO:0007669"/>
    <property type="project" value="UniProtKB-UniRule"/>
</dbReference>
<comment type="caution">
    <text evidence="9">The sequence shown here is derived from an EMBL/GenBank/DDBJ whole genome shotgun (WGS) entry which is preliminary data.</text>
</comment>
<dbReference type="EC" id="6.3.3.3" evidence="8"/>
<dbReference type="GO" id="GO:0000287">
    <property type="term" value="F:magnesium ion binding"/>
    <property type="evidence" value="ECO:0007669"/>
    <property type="project" value="UniProtKB-UniRule"/>
</dbReference>
<comment type="subunit">
    <text evidence="8">Homodimer.</text>
</comment>
<comment type="subcellular location">
    <subcellularLocation>
        <location evidence="8">Cytoplasm</location>
    </subcellularLocation>
</comment>
<dbReference type="PIRSF" id="PIRSF006755">
    <property type="entry name" value="DTB_synth"/>
    <property type="match status" value="1"/>
</dbReference>
<feature type="binding site" evidence="8">
    <location>
        <begin position="13"/>
        <end position="18"/>
    </location>
    <ligand>
        <name>ATP</name>
        <dbReference type="ChEBI" id="CHEBI:30616"/>
    </ligand>
</feature>
<feature type="binding site" evidence="8">
    <location>
        <position position="17"/>
    </location>
    <ligand>
        <name>Mg(2+)</name>
        <dbReference type="ChEBI" id="CHEBI:18420"/>
    </ligand>
</feature>
<dbReference type="NCBIfam" id="TIGR00347">
    <property type="entry name" value="bioD"/>
    <property type="match status" value="1"/>
</dbReference>
<sequence length="231" mass="25068">MKNCWFITGTDTDAGKTVATCGLLQAAAQRGWRAAGYKPVASGAEMTAEGLRNRDGLLLQRYSLSGLHYAEINPLTFAEATSPHIVSQAENRPVTAQAMSAGLQHLKTKADWIAVEGAGGWFTPLGEGFLYPEWVIREQLPVILVVGMKLGCINHALLTAEAIQASGQVLAGWIASNVQPPQYRHQPYLHTLMHSLPAPLLGEIPHLTDDTEFSSCGRYLDLPESIRSATY</sequence>
<evidence type="ECO:0000256" key="1">
    <source>
        <dbReference type="ARBA" id="ARBA00022490"/>
    </source>
</evidence>
<dbReference type="GO" id="GO:0009102">
    <property type="term" value="P:biotin biosynthetic process"/>
    <property type="evidence" value="ECO:0007669"/>
    <property type="project" value="UniProtKB-UniRule"/>
</dbReference>
<feature type="binding site" evidence="8">
    <location>
        <position position="42"/>
    </location>
    <ligand>
        <name>substrate</name>
    </ligand>
</feature>
<keyword evidence="3 8" id="KW-0479">Metal-binding</keyword>
<accession>A0A085JC82</accession>
<gene>
    <name evidence="8 9" type="primary">bioD</name>
    <name evidence="9" type="ORF">GTPT_2810</name>
</gene>
<keyword evidence="6 8" id="KW-0067">ATP-binding</keyword>
<evidence type="ECO:0000313" key="9">
    <source>
        <dbReference type="EMBL" id="KFD18078.1"/>
    </source>
</evidence>
<keyword evidence="10" id="KW-1185">Reference proteome</keyword>
<evidence type="ECO:0000256" key="5">
    <source>
        <dbReference type="ARBA" id="ARBA00022756"/>
    </source>
</evidence>
<evidence type="ECO:0000256" key="3">
    <source>
        <dbReference type="ARBA" id="ARBA00022723"/>
    </source>
</evidence>
<feature type="binding site" evidence="8">
    <location>
        <position position="55"/>
    </location>
    <ligand>
        <name>Mg(2+)</name>
        <dbReference type="ChEBI" id="CHEBI:18420"/>
    </ligand>
</feature>
<dbReference type="Pfam" id="PF13500">
    <property type="entry name" value="AAA_26"/>
    <property type="match status" value="1"/>
</dbReference>
<comment type="cofactor">
    <cofactor evidence="8">
        <name>Mg(2+)</name>
        <dbReference type="ChEBI" id="CHEBI:18420"/>
    </cofactor>
</comment>
<keyword evidence="4 8" id="KW-0547">Nucleotide-binding</keyword>
<dbReference type="InterPro" id="IPR027417">
    <property type="entry name" value="P-loop_NTPase"/>
</dbReference>
<proteinExistence type="inferred from homology"/>
<protein>
    <recommendedName>
        <fullName evidence="8">ATP-dependent dethiobiotin synthetase BioD</fullName>
        <ecNumber evidence="8">6.3.3.3</ecNumber>
    </recommendedName>
    <alternativeName>
        <fullName evidence="8">DTB synthetase</fullName>
        <shortName evidence="8">DTBS</shortName>
    </alternativeName>
    <alternativeName>
        <fullName evidence="8">Dethiobiotin synthase</fullName>
    </alternativeName>
</protein>
<name>A0A085JC82_9GAMM</name>
<feature type="binding site" evidence="8">
    <location>
        <position position="116"/>
    </location>
    <ligand>
        <name>Mg(2+)</name>
        <dbReference type="ChEBI" id="CHEBI:18420"/>
    </ligand>
</feature>
<comment type="catalytic activity">
    <reaction evidence="8">
        <text>(7R,8S)-7,8-diammoniononanoate + CO2 + ATP = (4R,5S)-dethiobiotin + ADP + phosphate + 3 H(+)</text>
        <dbReference type="Rhea" id="RHEA:15805"/>
        <dbReference type="ChEBI" id="CHEBI:15378"/>
        <dbReference type="ChEBI" id="CHEBI:16526"/>
        <dbReference type="ChEBI" id="CHEBI:30616"/>
        <dbReference type="ChEBI" id="CHEBI:43474"/>
        <dbReference type="ChEBI" id="CHEBI:149469"/>
        <dbReference type="ChEBI" id="CHEBI:149473"/>
        <dbReference type="ChEBI" id="CHEBI:456216"/>
        <dbReference type="EC" id="6.3.3.3"/>
    </reaction>
</comment>
<evidence type="ECO:0000313" key="10">
    <source>
        <dbReference type="Proteomes" id="UP000028602"/>
    </source>
</evidence>
<dbReference type="GO" id="GO:0005829">
    <property type="term" value="C:cytosol"/>
    <property type="evidence" value="ECO:0007669"/>
    <property type="project" value="TreeGrafter"/>
</dbReference>
<dbReference type="PANTHER" id="PTHR43210:SF5">
    <property type="entry name" value="DETHIOBIOTIN SYNTHETASE"/>
    <property type="match status" value="1"/>
</dbReference>
<keyword evidence="5 8" id="KW-0093">Biotin biosynthesis</keyword>
<evidence type="ECO:0000256" key="6">
    <source>
        <dbReference type="ARBA" id="ARBA00022840"/>
    </source>
</evidence>
<comment type="caution">
    <text evidence="8">Lacks conserved residue(s) required for the propagation of feature annotation.</text>
</comment>